<feature type="transmembrane region" description="Helical" evidence="7">
    <location>
        <begin position="84"/>
        <end position="104"/>
    </location>
</feature>
<feature type="transmembrane region" description="Helical" evidence="7">
    <location>
        <begin position="46"/>
        <end position="72"/>
    </location>
</feature>
<dbReference type="GO" id="GO:0015138">
    <property type="term" value="F:fumarate transmembrane transporter activity"/>
    <property type="evidence" value="ECO:0000318"/>
    <property type="project" value="GO_Central"/>
</dbReference>
<dbReference type="GO" id="GO:0071422">
    <property type="term" value="P:succinate transmembrane transport"/>
    <property type="evidence" value="ECO:0000318"/>
    <property type="project" value="GO_Central"/>
</dbReference>
<dbReference type="AlphaFoldDB" id="F6VSV8"/>
<reference evidence="8" key="3">
    <citation type="submission" date="2025-08" db="UniProtKB">
        <authorList>
            <consortium name="Ensembl"/>
        </authorList>
    </citation>
    <scope>IDENTIFICATION</scope>
</reference>
<dbReference type="STRING" id="7719.ENSCINP00000000383"/>
<evidence type="ECO:0000313" key="9">
    <source>
        <dbReference type="Proteomes" id="UP000008144"/>
    </source>
</evidence>
<dbReference type="EMBL" id="EAAA01000161">
    <property type="status" value="NOT_ANNOTATED_CDS"/>
    <property type="molecule type" value="Genomic_DNA"/>
</dbReference>
<evidence type="ECO:0000256" key="1">
    <source>
        <dbReference type="ARBA" id="ARBA00004141"/>
    </source>
</evidence>
<dbReference type="GO" id="GO:0005886">
    <property type="term" value="C:plasma membrane"/>
    <property type="evidence" value="ECO:0000318"/>
    <property type="project" value="GO_Central"/>
</dbReference>
<dbReference type="Pfam" id="PF00939">
    <property type="entry name" value="Na_sulph_symp"/>
    <property type="match status" value="1"/>
</dbReference>
<dbReference type="GeneTree" id="ENSGT01030000234550"/>
<sequence length="350" mass="38746">MMALPHFLQQIWKYRSTLVIIFTPVMLLPLPLLVTGKEFICGYITLVMAIYWITEVIPLAVTSLIPLIVFPLTGIMTSKEVSKAYFIDTNWLFIGGLMIAIGMENTGLHKRIALRALLLFGTSPQSLFAGFMVASFFISMWISNTATVAMILPVVNALMGELEESKISMLRKKRANETVEAPGTNQSISGYENPALNTDDLESRSNNGESQQASSVVVTQVNIRFDAEEEANTKRMKLLRNGVTVCVTFAATIGGLCTIIGTPSNSVLVALYEELYPQTTQDLTFVAWMKFGVPVALAFLVLTYLWLIWLYVKSGLCGLKTLFACSGKTEDELNTESVIKSEYKKLGSMR</sequence>
<dbReference type="HOGENOM" id="CLU_005170_1_1_1"/>
<evidence type="ECO:0000313" key="8">
    <source>
        <dbReference type="Ensembl" id="ENSCINP00000000383.3"/>
    </source>
</evidence>
<dbReference type="GO" id="GO:0071285">
    <property type="term" value="P:cellular response to lithium ion"/>
    <property type="evidence" value="ECO:0000318"/>
    <property type="project" value="GO_Central"/>
</dbReference>
<proteinExistence type="inferred from homology"/>
<dbReference type="Ensembl" id="ENSCINT00000000383.3">
    <property type="protein sequence ID" value="ENSCINP00000000383.3"/>
    <property type="gene ID" value="ENSCING00000000207.3"/>
</dbReference>
<dbReference type="GO" id="GO:0015742">
    <property type="term" value="P:alpha-ketoglutarate transport"/>
    <property type="evidence" value="ECO:0000318"/>
    <property type="project" value="GO_Central"/>
</dbReference>
<reference evidence="8" key="2">
    <citation type="journal article" date="2008" name="Genome Biol.">
        <title>Improved genome assembly and evidence-based global gene model set for the chordate Ciona intestinalis: new insight into intron and operon populations.</title>
        <authorList>
            <person name="Satou Y."/>
            <person name="Mineta K."/>
            <person name="Ogasawara M."/>
            <person name="Sasakura Y."/>
            <person name="Shoguchi E."/>
            <person name="Ueno K."/>
            <person name="Yamada L."/>
            <person name="Matsumoto J."/>
            <person name="Wasserscheid J."/>
            <person name="Dewar K."/>
            <person name="Wiley G.B."/>
            <person name="Macmil S.L."/>
            <person name="Roe B.A."/>
            <person name="Zeller R.W."/>
            <person name="Hastings K.E."/>
            <person name="Lemaire P."/>
            <person name="Lindquist E."/>
            <person name="Endo T."/>
            <person name="Hotta K."/>
            <person name="Inaba K."/>
        </authorList>
    </citation>
    <scope>NUCLEOTIDE SEQUENCE [LARGE SCALE GENOMIC DNA]</scope>
    <source>
        <strain evidence="8">wild type</strain>
    </source>
</reference>
<keyword evidence="5 7" id="KW-0472">Membrane</keyword>
<comment type="subcellular location">
    <subcellularLocation>
        <location evidence="1">Membrane</location>
        <topology evidence="1">Multi-pass membrane protein</topology>
    </subcellularLocation>
</comment>
<feature type="transmembrane region" description="Helical" evidence="7">
    <location>
        <begin position="12"/>
        <end position="34"/>
    </location>
</feature>
<organism evidence="8 9">
    <name type="scientific">Ciona intestinalis</name>
    <name type="common">Transparent sea squirt</name>
    <name type="synonym">Ascidia intestinalis</name>
    <dbReference type="NCBI Taxonomy" id="7719"/>
    <lineage>
        <taxon>Eukaryota</taxon>
        <taxon>Metazoa</taxon>
        <taxon>Chordata</taxon>
        <taxon>Tunicata</taxon>
        <taxon>Ascidiacea</taxon>
        <taxon>Phlebobranchia</taxon>
        <taxon>Cionidae</taxon>
        <taxon>Ciona</taxon>
    </lineage>
</organism>
<reference evidence="8" key="4">
    <citation type="submission" date="2025-09" db="UniProtKB">
        <authorList>
            <consortium name="Ensembl"/>
        </authorList>
    </citation>
    <scope>IDENTIFICATION</scope>
</reference>
<dbReference type="PANTHER" id="PTHR10283:SF82">
    <property type="entry name" value="SOLUTE CARRIER FAMILY 13 MEMBER 2"/>
    <property type="match status" value="1"/>
</dbReference>
<dbReference type="Proteomes" id="UP000008144">
    <property type="component" value="Chromosome 1"/>
</dbReference>
<dbReference type="GO" id="GO:0015741">
    <property type="term" value="P:fumarate transport"/>
    <property type="evidence" value="ECO:0000318"/>
    <property type="project" value="GO_Central"/>
</dbReference>
<comment type="similarity">
    <text evidence="2">Belongs to the SLC13A/DASS transporter (TC 2.A.47) family. NADC subfamily.</text>
</comment>
<dbReference type="GO" id="GO:0015139">
    <property type="term" value="F:alpha-ketoglutarate transmembrane transporter activity"/>
    <property type="evidence" value="ECO:0000318"/>
    <property type="project" value="GO_Central"/>
</dbReference>
<dbReference type="OMA" id="ESEESEX"/>
<protein>
    <submittedName>
        <fullName evidence="8">Uncharacterized protein</fullName>
    </submittedName>
</protein>
<reference evidence="9" key="1">
    <citation type="journal article" date="2002" name="Science">
        <title>The draft genome of Ciona intestinalis: insights into chordate and vertebrate origins.</title>
        <authorList>
            <person name="Dehal P."/>
            <person name="Satou Y."/>
            <person name="Campbell R.K."/>
            <person name="Chapman J."/>
            <person name="Degnan B."/>
            <person name="De Tomaso A."/>
            <person name="Davidson B."/>
            <person name="Di Gregorio A."/>
            <person name="Gelpke M."/>
            <person name="Goodstein D.M."/>
            <person name="Harafuji N."/>
            <person name="Hastings K.E."/>
            <person name="Ho I."/>
            <person name="Hotta K."/>
            <person name="Huang W."/>
            <person name="Kawashima T."/>
            <person name="Lemaire P."/>
            <person name="Martinez D."/>
            <person name="Meinertzhagen I.A."/>
            <person name="Necula S."/>
            <person name="Nonaka M."/>
            <person name="Putnam N."/>
            <person name="Rash S."/>
            <person name="Saiga H."/>
            <person name="Satake M."/>
            <person name="Terry A."/>
            <person name="Yamada L."/>
            <person name="Wang H.G."/>
            <person name="Awazu S."/>
            <person name="Azumi K."/>
            <person name="Boore J."/>
            <person name="Branno M."/>
            <person name="Chin-Bow S."/>
            <person name="DeSantis R."/>
            <person name="Doyle S."/>
            <person name="Francino P."/>
            <person name="Keys D.N."/>
            <person name="Haga S."/>
            <person name="Hayashi H."/>
            <person name="Hino K."/>
            <person name="Imai K.S."/>
            <person name="Inaba K."/>
            <person name="Kano S."/>
            <person name="Kobayashi K."/>
            <person name="Kobayashi M."/>
            <person name="Lee B.I."/>
            <person name="Makabe K.W."/>
            <person name="Manohar C."/>
            <person name="Matassi G."/>
            <person name="Medina M."/>
            <person name="Mochizuki Y."/>
            <person name="Mount S."/>
            <person name="Morishita T."/>
            <person name="Miura S."/>
            <person name="Nakayama A."/>
            <person name="Nishizaka S."/>
            <person name="Nomoto H."/>
            <person name="Ohta F."/>
            <person name="Oishi K."/>
            <person name="Rigoutsos I."/>
            <person name="Sano M."/>
            <person name="Sasaki A."/>
            <person name="Sasakura Y."/>
            <person name="Shoguchi E."/>
            <person name="Shin-i T."/>
            <person name="Spagnuolo A."/>
            <person name="Stainier D."/>
            <person name="Suzuki M.M."/>
            <person name="Tassy O."/>
            <person name="Takatori N."/>
            <person name="Tokuoka M."/>
            <person name="Yagi K."/>
            <person name="Yoshizaki F."/>
            <person name="Wada S."/>
            <person name="Zhang C."/>
            <person name="Hyatt P.D."/>
            <person name="Larimer F."/>
            <person name="Detter C."/>
            <person name="Doggett N."/>
            <person name="Glavina T."/>
            <person name="Hawkins T."/>
            <person name="Richardson P."/>
            <person name="Lucas S."/>
            <person name="Kohara Y."/>
            <person name="Levine M."/>
            <person name="Satoh N."/>
            <person name="Rokhsar D.S."/>
        </authorList>
    </citation>
    <scope>NUCLEOTIDE SEQUENCE [LARGE SCALE GENOMIC DNA]</scope>
</reference>
<evidence type="ECO:0000256" key="5">
    <source>
        <dbReference type="ARBA" id="ARBA00023136"/>
    </source>
</evidence>
<evidence type="ECO:0000256" key="4">
    <source>
        <dbReference type="ARBA" id="ARBA00022989"/>
    </source>
</evidence>
<dbReference type="GO" id="GO:0015141">
    <property type="term" value="F:succinate transmembrane transporter activity"/>
    <property type="evidence" value="ECO:0000318"/>
    <property type="project" value="GO_Central"/>
</dbReference>
<evidence type="ECO:0000256" key="7">
    <source>
        <dbReference type="SAM" id="Phobius"/>
    </source>
</evidence>
<feature type="region of interest" description="Disordered" evidence="6">
    <location>
        <begin position="176"/>
        <end position="212"/>
    </location>
</feature>
<dbReference type="InParanoid" id="F6VSV8"/>
<evidence type="ECO:0000256" key="2">
    <source>
        <dbReference type="ARBA" id="ARBA00006772"/>
    </source>
</evidence>
<feature type="transmembrane region" description="Helical" evidence="7">
    <location>
        <begin position="291"/>
        <end position="312"/>
    </location>
</feature>
<name>F6VSV8_CIOIN</name>
<keyword evidence="4 7" id="KW-1133">Transmembrane helix</keyword>
<keyword evidence="3 7" id="KW-0812">Transmembrane</keyword>
<dbReference type="InterPro" id="IPR001898">
    <property type="entry name" value="SLC13A/DASS"/>
</dbReference>
<evidence type="ECO:0000256" key="6">
    <source>
        <dbReference type="SAM" id="MobiDB-lite"/>
    </source>
</evidence>
<dbReference type="PANTHER" id="PTHR10283">
    <property type="entry name" value="SOLUTE CARRIER FAMILY 13 MEMBER"/>
    <property type="match status" value="1"/>
</dbReference>
<evidence type="ECO:0000256" key="3">
    <source>
        <dbReference type="ARBA" id="ARBA00022692"/>
    </source>
</evidence>
<dbReference type="GO" id="GO:0017153">
    <property type="term" value="F:sodium:dicarboxylate symporter activity"/>
    <property type="evidence" value="ECO:0000318"/>
    <property type="project" value="GO_Central"/>
</dbReference>
<feature type="transmembrane region" description="Helical" evidence="7">
    <location>
        <begin position="243"/>
        <end position="271"/>
    </location>
</feature>
<accession>F6VSV8</accession>
<keyword evidence="9" id="KW-1185">Reference proteome</keyword>
<feature type="transmembrane region" description="Helical" evidence="7">
    <location>
        <begin position="116"/>
        <end position="138"/>
    </location>
</feature>